<accession>A0A1F5RC11</accession>
<organism evidence="9 10">
    <name type="scientific">Candidatus Edwardsbacteria bacterium GWF2_54_11</name>
    <dbReference type="NCBI Taxonomy" id="1817851"/>
    <lineage>
        <taxon>Bacteria</taxon>
        <taxon>Candidatus Edwardsiibacteriota</taxon>
    </lineage>
</organism>
<reference evidence="9 10" key="1">
    <citation type="journal article" date="2016" name="Nat. Commun.">
        <title>Thousands of microbial genomes shed light on interconnected biogeochemical processes in an aquifer system.</title>
        <authorList>
            <person name="Anantharaman K."/>
            <person name="Brown C.T."/>
            <person name="Hug L.A."/>
            <person name="Sharon I."/>
            <person name="Castelle C.J."/>
            <person name="Probst A.J."/>
            <person name="Thomas B.C."/>
            <person name="Singh A."/>
            <person name="Wilkins M.J."/>
            <person name="Karaoz U."/>
            <person name="Brodie E.L."/>
            <person name="Williams K.H."/>
            <person name="Hubbard S.S."/>
            <person name="Banfield J.F."/>
        </authorList>
    </citation>
    <scope>NUCLEOTIDE SEQUENCE [LARGE SCALE GENOMIC DNA]</scope>
</reference>
<name>A0A1F5RC11_9BACT</name>
<dbReference type="NCBIfam" id="TIGR00613">
    <property type="entry name" value="reco"/>
    <property type="match status" value="1"/>
</dbReference>
<evidence type="ECO:0000256" key="7">
    <source>
        <dbReference type="HAMAP-Rule" id="MF_00201"/>
    </source>
</evidence>
<comment type="function">
    <text evidence="7">Involved in DNA repair and RecF pathway recombination.</text>
</comment>
<keyword evidence="5 7" id="KW-0234">DNA repair</keyword>
<dbReference type="SUPFAM" id="SSF57863">
    <property type="entry name" value="ArfGap/RecO-like zinc finger"/>
    <property type="match status" value="1"/>
</dbReference>
<dbReference type="Proteomes" id="UP000177230">
    <property type="component" value="Unassembled WGS sequence"/>
</dbReference>
<dbReference type="InterPro" id="IPR003717">
    <property type="entry name" value="RecO"/>
</dbReference>
<dbReference type="GO" id="GO:0006310">
    <property type="term" value="P:DNA recombination"/>
    <property type="evidence" value="ECO:0007669"/>
    <property type="project" value="UniProtKB-UniRule"/>
</dbReference>
<dbReference type="Gene3D" id="2.40.50.140">
    <property type="entry name" value="Nucleic acid-binding proteins"/>
    <property type="match status" value="1"/>
</dbReference>
<evidence type="ECO:0000256" key="5">
    <source>
        <dbReference type="ARBA" id="ARBA00023204"/>
    </source>
</evidence>
<dbReference type="HAMAP" id="MF_00201">
    <property type="entry name" value="RecO"/>
    <property type="match status" value="1"/>
</dbReference>
<protein>
    <recommendedName>
        <fullName evidence="2 7">DNA repair protein RecO</fullName>
    </recommendedName>
    <alternativeName>
        <fullName evidence="6 7">Recombination protein O</fullName>
    </alternativeName>
</protein>
<proteinExistence type="inferred from homology"/>
<evidence type="ECO:0000259" key="8">
    <source>
        <dbReference type="Pfam" id="PF11967"/>
    </source>
</evidence>
<dbReference type="AlphaFoldDB" id="A0A1F5RC11"/>
<dbReference type="Pfam" id="PF02565">
    <property type="entry name" value="RecO_C"/>
    <property type="match status" value="1"/>
</dbReference>
<sequence>MIERTEAIILKTQNFSETSRIVSAFTRQFGRMKFMAKGARKPKSRFGASFQPGGVSQIVFYRSRHSELHTVSETDVVWDPSALAEDGRMNPAAVALEMGYKLTALESPNMAFYKNLSGFLRSLPSSGESPSQLLGFFLSALNNLGHSPRLDSCVKCRRELKSGGPVFSVTEGGFLCPRCHAPEGECIILKPTQSAALYHWHSTGELCQIAPRDSKGLIETLTAFVNHHISGRTKLICVKYLDPTPAPPLTH</sequence>
<dbReference type="InterPro" id="IPR022572">
    <property type="entry name" value="DNA_rep/recomb_RecO_N"/>
</dbReference>
<keyword evidence="4 7" id="KW-0233">DNA recombination</keyword>
<gene>
    <name evidence="7" type="primary">recO</name>
    <name evidence="9" type="ORF">A2024_02830</name>
</gene>
<comment type="similarity">
    <text evidence="1 7">Belongs to the RecO family.</text>
</comment>
<dbReference type="PANTHER" id="PTHR33991:SF1">
    <property type="entry name" value="DNA REPAIR PROTEIN RECO"/>
    <property type="match status" value="1"/>
</dbReference>
<comment type="caution">
    <text evidence="9">The sequence shown here is derived from an EMBL/GenBank/DDBJ whole genome shotgun (WGS) entry which is preliminary data.</text>
</comment>
<feature type="domain" description="DNA replication/recombination mediator RecO N-terminal" evidence="8">
    <location>
        <begin position="1"/>
        <end position="76"/>
    </location>
</feature>
<evidence type="ECO:0000256" key="4">
    <source>
        <dbReference type="ARBA" id="ARBA00023172"/>
    </source>
</evidence>
<dbReference type="GO" id="GO:0043590">
    <property type="term" value="C:bacterial nucleoid"/>
    <property type="evidence" value="ECO:0007669"/>
    <property type="project" value="TreeGrafter"/>
</dbReference>
<evidence type="ECO:0000256" key="3">
    <source>
        <dbReference type="ARBA" id="ARBA00022763"/>
    </source>
</evidence>
<dbReference type="EMBL" id="MFFM01000034">
    <property type="protein sequence ID" value="OGF11942.1"/>
    <property type="molecule type" value="Genomic_DNA"/>
</dbReference>
<dbReference type="PANTHER" id="PTHR33991">
    <property type="entry name" value="DNA REPAIR PROTEIN RECO"/>
    <property type="match status" value="1"/>
</dbReference>
<dbReference type="InterPro" id="IPR012340">
    <property type="entry name" value="NA-bd_OB-fold"/>
</dbReference>
<dbReference type="Gene3D" id="1.20.1440.120">
    <property type="entry name" value="Recombination protein O, C-terminal domain"/>
    <property type="match status" value="1"/>
</dbReference>
<evidence type="ECO:0000256" key="1">
    <source>
        <dbReference type="ARBA" id="ARBA00007452"/>
    </source>
</evidence>
<dbReference type="Pfam" id="PF11967">
    <property type="entry name" value="RecO_N"/>
    <property type="match status" value="1"/>
</dbReference>
<evidence type="ECO:0000313" key="10">
    <source>
        <dbReference type="Proteomes" id="UP000177230"/>
    </source>
</evidence>
<dbReference type="InterPro" id="IPR042242">
    <property type="entry name" value="RecO_C"/>
</dbReference>
<evidence type="ECO:0000313" key="9">
    <source>
        <dbReference type="EMBL" id="OGF11942.1"/>
    </source>
</evidence>
<evidence type="ECO:0000256" key="2">
    <source>
        <dbReference type="ARBA" id="ARBA00021310"/>
    </source>
</evidence>
<keyword evidence="3 7" id="KW-0227">DNA damage</keyword>
<dbReference type="InterPro" id="IPR037278">
    <property type="entry name" value="ARFGAP/RecO"/>
</dbReference>
<dbReference type="SUPFAM" id="SSF50249">
    <property type="entry name" value="Nucleic acid-binding proteins"/>
    <property type="match status" value="1"/>
</dbReference>
<dbReference type="GO" id="GO:0006302">
    <property type="term" value="P:double-strand break repair"/>
    <property type="evidence" value="ECO:0007669"/>
    <property type="project" value="TreeGrafter"/>
</dbReference>
<evidence type="ECO:0000256" key="6">
    <source>
        <dbReference type="ARBA" id="ARBA00033409"/>
    </source>
</evidence>